<dbReference type="SUPFAM" id="SSF50969">
    <property type="entry name" value="YVTN repeat-like/Quinoprotein amine dehydrogenase"/>
    <property type="match status" value="1"/>
</dbReference>
<sequence length="477" mass="53456">MTGLENDKSTCLPNDDIWFKVFGFLSSTDLRFVAQVGSSFRNTAKAHHRLARGSKQAKNASHYFIHKEMHSTSFNSDGTLLAYWDDEDKEFAIISVKRSIIVSRIKAFCSRPDVICFSQNSEYLAALSFTNLLVFRICPPRGKHGFQELERIRKVDMNPHNIRTMHFSKGDMNPTSIKLAEFGLTPDDDTLLVSFMELNLHGNNVSCKPVVKTVRFSPTFPREPLYCDLRDISFSTSPARLYVSPAGLRACSGQLFGTDQGCRRPVPLHSSRLGVLMGATLTPCGTYFVELRRLRSAYILRKVDTASFKGIDTTKVERHEDEALLGFMASDCLVLVLLGSLIDDELHTEARKCRVSGWVVYDTRSSQAVFTTMKKKRKEIYQAETESIVLSQDGQLLGLVPVRRNGDQDCELQIFYVSTGWLKQTHKRAACSKKGMHTQTTIQSVKCTCLSLISTIPETSVSTVSVGRYASTVIHSS</sequence>
<gene>
    <name evidence="1" type="ORF">BWQ96_02259</name>
</gene>
<keyword evidence="2" id="KW-1185">Reference proteome</keyword>
<evidence type="ECO:0000313" key="2">
    <source>
        <dbReference type="Proteomes" id="UP000247409"/>
    </source>
</evidence>
<dbReference type="AlphaFoldDB" id="A0A2V3J0N9"/>
<comment type="caution">
    <text evidence="1">The sequence shown here is derived from an EMBL/GenBank/DDBJ whole genome shotgun (WGS) entry which is preliminary data.</text>
</comment>
<protein>
    <recommendedName>
        <fullName evidence="3">F-box domain-containing protein</fullName>
    </recommendedName>
</protein>
<organism evidence="1 2">
    <name type="scientific">Gracilariopsis chorda</name>
    <dbReference type="NCBI Taxonomy" id="448386"/>
    <lineage>
        <taxon>Eukaryota</taxon>
        <taxon>Rhodophyta</taxon>
        <taxon>Florideophyceae</taxon>
        <taxon>Rhodymeniophycidae</taxon>
        <taxon>Gracilariales</taxon>
        <taxon>Gracilariaceae</taxon>
        <taxon>Gracilariopsis</taxon>
    </lineage>
</organism>
<dbReference type="EMBL" id="NBIV01000018">
    <property type="protein sequence ID" value="PXF47873.1"/>
    <property type="molecule type" value="Genomic_DNA"/>
</dbReference>
<evidence type="ECO:0008006" key="3">
    <source>
        <dbReference type="Google" id="ProtNLM"/>
    </source>
</evidence>
<dbReference type="InterPro" id="IPR011044">
    <property type="entry name" value="Quino_amine_DH_bsu"/>
</dbReference>
<reference evidence="1 2" key="1">
    <citation type="journal article" date="2018" name="Mol. Biol. Evol.">
        <title>Analysis of the draft genome of the red seaweed Gracilariopsis chorda provides insights into genome size evolution in Rhodophyta.</title>
        <authorList>
            <person name="Lee J."/>
            <person name="Yang E.C."/>
            <person name="Graf L."/>
            <person name="Yang J.H."/>
            <person name="Qiu H."/>
            <person name="Zel Zion U."/>
            <person name="Chan C.X."/>
            <person name="Stephens T.G."/>
            <person name="Weber A.P.M."/>
            <person name="Boo G.H."/>
            <person name="Boo S.M."/>
            <person name="Kim K.M."/>
            <person name="Shin Y."/>
            <person name="Jung M."/>
            <person name="Lee S.J."/>
            <person name="Yim H.S."/>
            <person name="Lee J.H."/>
            <person name="Bhattacharya D."/>
            <person name="Yoon H.S."/>
        </authorList>
    </citation>
    <scope>NUCLEOTIDE SEQUENCE [LARGE SCALE GENOMIC DNA]</scope>
    <source>
        <strain evidence="1 2">SKKU-2015</strain>
        <tissue evidence="1">Whole body</tissue>
    </source>
</reference>
<evidence type="ECO:0000313" key="1">
    <source>
        <dbReference type="EMBL" id="PXF47873.1"/>
    </source>
</evidence>
<proteinExistence type="predicted"/>
<dbReference type="Proteomes" id="UP000247409">
    <property type="component" value="Unassembled WGS sequence"/>
</dbReference>
<accession>A0A2V3J0N9</accession>
<name>A0A2V3J0N9_9FLOR</name>